<keyword evidence="4" id="KW-0560">Oxidoreductase</keyword>
<accession>A0ABX0GSK7</accession>
<protein>
    <submittedName>
        <fullName evidence="8">NAD(P)/FAD-dependent oxidoreductase</fullName>
    </submittedName>
</protein>
<reference evidence="8 9" key="1">
    <citation type="submission" date="2020-03" db="EMBL/GenBank/DDBJ databases">
        <title>Two novel Motilibacter sp.</title>
        <authorList>
            <person name="Liu S."/>
        </authorList>
    </citation>
    <scope>NUCLEOTIDE SEQUENCE [LARGE SCALE GENOMIC DNA]</scope>
    <source>
        <strain evidence="8 9">E257</strain>
    </source>
</reference>
<dbReference type="Gene3D" id="3.50.50.100">
    <property type="match status" value="1"/>
</dbReference>
<dbReference type="SUPFAM" id="SSF51905">
    <property type="entry name" value="FAD/NAD(P)-binding domain"/>
    <property type="match status" value="2"/>
</dbReference>
<evidence type="ECO:0000256" key="2">
    <source>
        <dbReference type="ARBA" id="ARBA00022630"/>
    </source>
</evidence>
<evidence type="ECO:0000256" key="4">
    <source>
        <dbReference type="ARBA" id="ARBA00023002"/>
    </source>
</evidence>
<dbReference type="RefSeq" id="WP_166280839.1">
    <property type="nucleotide sequence ID" value="NZ_JAANNP010000003.1"/>
</dbReference>
<comment type="similarity">
    <text evidence="1">Belongs to the NADH dehydrogenase family.</text>
</comment>
<dbReference type="InterPro" id="IPR036188">
    <property type="entry name" value="FAD/NAD-bd_sf"/>
</dbReference>
<evidence type="ECO:0000313" key="8">
    <source>
        <dbReference type="EMBL" id="NHC13873.1"/>
    </source>
</evidence>
<dbReference type="Pfam" id="PF07992">
    <property type="entry name" value="Pyr_redox_2"/>
    <property type="match status" value="1"/>
</dbReference>
<comment type="caution">
    <text evidence="8">The sequence shown here is derived from an EMBL/GenBank/DDBJ whole genome shotgun (WGS) entry which is preliminary data.</text>
</comment>
<keyword evidence="5" id="KW-0520">NAD</keyword>
<proteinExistence type="inferred from homology"/>
<evidence type="ECO:0000256" key="3">
    <source>
        <dbReference type="ARBA" id="ARBA00022827"/>
    </source>
</evidence>
<evidence type="ECO:0000313" key="9">
    <source>
        <dbReference type="Proteomes" id="UP000800981"/>
    </source>
</evidence>
<dbReference type="Proteomes" id="UP000800981">
    <property type="component" value="Unassembled WGS sequence"/>
</dbReference>
<sequence>MSRDRDRIVVVGGGFAGFYALRHLQRHLPAGTAELTLVNPTDYLLYSPLLPEVATGVVEARHIAVSLRRALPGVRLVLGRVTAVDLPGRTVTVQAVDAAGGTTAQTLGWDRLALTPGSVTRQFPIPGVPENARGLKTLVEAVYLRDHLLQQLDLADAQPDTPEGRAERSALLTVVAVGAGYTGTEVVAQTQRWLRRIERRWSRTHAEDVRWVLVDVSPTVLPELGPSLGRRALRLLERRGVEVRLGVSVASADERSVRLTDGTVVATRTLLWGAGIAPSPLIESLGLPARRGRLIVEPDLSVPGVPGLWAAGDAAAVPDLTVTALDAERPATPPTAQHAQRQGTVLGRNLAASLGVGRPRAYKHKDLGLVADLGGWDAVAKPLGIPVTGPLAKVVTRAYHLYALPAAANRLRVAADWLWQSVLPPESTQLSVVRPEDARLAAAQATGIYTPPEQRKPIEEDASVPLADGLVRDRQR</sequence>
<dbReference type="PANTHER" id="PTHR43706">
    <property type="entry name" value="NADH DEHYDROGENASE"/>
    <property type="match status" value="1"/>
</dbReference>
<evidence type="ECO:0000256" key="6">
    <source>
        <dbReference type="SAM" id="MobiDB-lite"/>
    </source>
</evidence>
<dbReference type="PANTHER" id="PTHR43706:SF45">
    <property type="entry name" value="NADH DEHYDROGENASE-LIKE PROTEIN RV1812C"/>
    <property type="match status" value="1"/>
</dbReference>
<keyword evidence="2" id="KW-0285">Flavoprotein</keyword>
<dbReference type="PRINTS" id="PR00368">
    <property type="entry name" value="FADPNR"/>
</dbReference>
<dbReference type="InterPro" id="IPR023753">
    <property type="entry name" value="FAD/NAD-binding_dom"/>
</dbReference>
<name>A0ABX0GSK7_9ACTN</name>
<evidence type="ECO:0000256" key="1">
    <source>
        <dbReference type="ARBA" id="ARBA00005272"/>
    </source>
</evidence>
<evidence type="ECO:0000259" key="7">
    <source>
        <dbReference type="Pfam" id="PF07992"/>
    </source>
</evidence>
<organism evidence="8 9">
    <name type="scientific">Motilibacter deserti</name>
    <dbReference type="NCBI Taxonomy" id="2714956"/>
    <lineage>
        <taxon>Bacteria</taxon>
        <taxon>Bacillati</taxon>
        <taxon>Actinomycetota</taxon>
        <taxon>Actinomycetes</taxon>
        <taxon>Motilibacterales</taxon>
        <taxon>Motilibacteraceae</taxon>
        <taxon>Motilibacter</taxon>
    </lineage>
</organism>
<keyword evidence="3" id="KW-0274">FAD</keyword>
<keyword evidence="9" id="KW-1185">Reference proteome</keyword>
<feature type="domain" description="FAD/NAD(P)-binding" evidence="7">
    <location>
        <begin position="7"/>
        <end position="343"/>
    </location>
</feature>
<feature type="region of interest" description="Disordered" evidence="6">
    <location>
        <begin position="444"/>
        <end position="476"/>
    </location>
</feature>
<dbReference type="InterPro" id="IPR045024">
    <property type="entry name" value="NDH-2"/>
</dbReference>
<gene>
    <name evidence="8" type="ORF">G9H71_08770</name>
</gene>
<evidence type="ECO:0000256" key="5">
    <source>
        <dbReference type="ARBA" id="ARBA00023027"/>
    </source>
</evidence>
<dbReference type="EMBL" id="JAANNP010000003">
    <property type="protein sequence ID" value="NHC13873.1"/>
    <property type="molecule type" value="Genomic_DNA"/>
</dbReference>